<evidence type="ECO:0000256" key="7">
    <source>
        <dbReference type="ARBA" id="ARBA00022807"/>
    </source>
</evidence>
<dbReference type="PROSITE" id="PS00973">
    <property type="entry name" value="USP_2"/>
    <property type="match status" value="1"/>
</dbReference>
<dbReference type="GO" id="GO:0016579">
    <property type="term" value="P:protein deubiquitination"/>
    <property type="evidence" value="ECO:0007669"/>
    <property type="project" value="InterPro"/>
</dbReference>
<dbReference type="InterPro" id="IPR018200">
    <property type="entry name" value="USP_CS"/>
</dbReference>
<sequence>MVCLPEDGMLIRATVRDTILISGKKQYTIQLSPSKTINSIFQEISDEFHYLIEEIELILQSIGKKETIILNDFKNKTVQEAGIKWTPLDRLSIVINQIKVKPMTLFDPCNEDDLLLGASASPTTEVADAPGSTSDASQDYDVKIKCPSVKREHLKPIVIESTNYVGLVNQAMTCYLNSLLQTLYMTPEFRNALYNWEFDGVNESRSTPYQLQKLFLNLQTSWRSAVETTDLTYSFGWQNSDAWHQHDVQELCRVMFDALEQKFKDTKQANMINELYEGRMLDYVKCLECGTEKSREDTFLDIPLPVRPFGNAVAYNSVEEALRAFVQPETLDGSNRYHCEKCDKKCDAHKGLKFTKFPYLLTLHLKRFDFDYNTMHRIKLNDKVVFSETLNLNSFVTEHGASDVDGIGDRETAGKCDDCSTTDSGSADDESCQGTDVSSTVNGQDDNCADSDEGIDVSSRNNHDDDAKGPYMYELFSIMIHSGSANGGHYHAYIKDFDKNQWFCFNDQSVTSITEDDIRKTYGGGPRRGYYSGAYSSSTNAYMLMYRQIDKEKNAKAMSYSEFPPHIKKLLADMRKKEEEDRINKEKENDMIRLTIYCQHPVTNALNDSKYVFFHYVTLAEAAQEAYHRLNLDLSPVNLEDCRLVVFNKKQECIDTSFESDETKFCDILNTMQKRGYLSDWLLEIREPGTPWQTYKTGGINMKVYNILLDSEEVCEPRHVRVDIDDTVKQLKDKIGLLLNMDPDTVKIVMEMYSNEPKYLDNDDAIVKFDANCNNYKLYVSNALDEHPDNTFMFSKFKRLIEQFGYVISLTLFLPDTDIATLESMSIPSLDLNQNLDKLELDSGDRCTNSPNLRQSPQPGAQTDGSGDQSNSEESSLSDSDRTLVGETPSDCIGMLSSSPASPADQHMASPGDPREDSYSHDIMGNPFEEMNWDDVETQPDGDAPHYYFKLTSESRIKDPSNWENDAVRFCKILADKRMTLEKFKKNLETVLRIPSEYFKIYKHYANSDEEWSCLSDTLRSARDGERLTVKLGRVLRKDELKCNVYHLKLDAMDLNKFLFEHIVTRGQTVGAVKKEILVQAKKQHMLDIPYHKCRLRKKNWKVPMRVYLDDQKFDKDIMVVSSSIDVFLQELPDVEPVTSRDQYVFFVRQWCPSTLTLKPFQEVVVDNLTMPELKKKLSELSNIPVDNLVVANVKTPLPCNIHVLDMETHVVWNSMLLNFDVCPLNAENGSVFFYRDSQESSKELTTEEHKELMQKENTRMRKFYLSSYSAGGERALKIYLDTSSKSEETID</sequence>
<comment type="similarity">
    <text evidence="2">Belongs to the peptidase C19 family.</text>
</comment>
<dbReference type="InterPro" id="IPR038765">
    <property type="entry name" value="Papain-like_cys_pep_sf"/>
</dbReference>
<dbReference type="InterPro" id="IPR050164">
    <property type="entry name" value="Peptidase_C19"/>
</dbReference>
<dbReference type="Gene3D" id="3.90.70.10">
    <property type="entry name" value="Cysteine proteinases"/>
    <property type="match status" value="1"/>
</dbReference>
<evidence type="ECO:0000256" key="3">
    <source>
        <dbReference type="ARBA" id="ARBA00012759"/>
    </source>
</evidence>
<evidence type="ECO:0000313" key="13">
    <source>
        <dbReference type="EMBL" id="CAG9864755.1"/>
    </source>
</evidence>
<dbReference type="Pfam" id="PF00443">
    <property type="entry name" value="UCH"/>
    <property type="match status" value="1"/>
</dbReference>
<reference evidence="13" key="1">
    <citation type="submission" date="2022-01" db="EMBL/GenBank/DDBJ databases">
        <authorList>
            <person name="King R."/>
        </authorList>
    </citation>
    <scope>NUCLEOTIDE SEQUENCE</scope>
</reference>
<feature type="domain" description="USP" evidence="12">
    <location>
        <begin position="165"/>
        <end position="549"/>
    </location>
</feature>
<dbReference type="InterPro" id="IPR028889">
    <property type="entry name" value="USP"/>
</dbReference>
<dbReference type="PROSITE" id="PS50235">
    <property type="entry name" value="USP_3"/>
    <property type="match status" value="1"/>
</dbReference>
<keyword evidence="4" id="KW-0645">Protease</keyword>
<dbReference type="PANTHER" id="PTHR24006:SF702">
    <property type="entry name" value="UBIQUITIN CARBOXYL-TERMINAL HYDROLASE 47"/>
    <property type="match status" value="1"/>
</dbReference>
<gene>
    <name evidence="13" type="ORF">PHYEVI_LOCUS11005</name>
</gene>
<organism evidence="13 14">
    <name type="scientific">Phyllotreta striolata</name>
    <name type="common">Striped flea beetle</name>
    <name type="synonym">Crioceris striolata</name>
    <dbReference type="NCBI Taxonomy" id="444603"/>
    <lineage>
        <taxon>Eukaryota</taxon>
        <taxon>Metazoa</taxon>
        <taxon>Ecdysozoa</taxon>
        <taxon>Arthropoda</taxon>
        <taxon>Hexapoda</taxon>
        <taxon>Insecta</taxon>
        <taxon>Pterygota</taxon>
        <taxon>Neoptera</taxon>
        <taxon>Endopterygota</taxon>
        <taxon>Coleoptera</taxon>
        <taxon>Polyphaga</taxon>
        <taxon>Cucujiformia</taxon>
        <taxon>Chrysomeloidea</taxon>
        <taxon>Chrysomelidae</taxon>
        <taxon>Galerucinae</taxon>
        <taxon>Alticini</taxon>
        <taxon>Phyllotreta</taxon>
    </lineage>
</organism>
<evidence type="ECO:0000256" key="10">
    <source>
        <dbReference type="ARBA" id="ARBA00032453"/>
    </source>
</evidence>
<accession>A0A9N9U180</accession>
<evidence type="ECO:0000256" key="1">
    <source>
        <dbReference type="ARBA" id="ARBA00000707"/>
    </source>
</evidence>
<dbReference type="Proteomes" id="UP001153712">
    <property type="component" value="Chromosome 8"/>
</dbReference>
<keyword evidence="5" id="KW-0833">Ubl conjugation pathway</keyword>
<evidence type="ECO:0000313" key="14">
    <source>
        <dbReference type="Proteomes" id="UP001153712"/>
    </source>
</evidence>
<dbReference type="GO" id="GO:0005634">
    <property type="term" value="C:nucleus"/>
    <property type="evidence" value="ECO:0007669"/>
    <property type="project" value="TreeGrafter"/>
</dbReference>
<dbReference type="PANTHER" id="PTHR24006">
    <property type="entry name" value="UBIQUITIN CARBOXYL-TERMINAL HYDROLASE"/>
    <property type="match status" value="1"/>
</dbReference>
<name>A0A9N9U180_PHYSR</name>
<keyword evidence="14" id="KW-1185">Reference proteome</keyword>
<evidence type="ECO:0000256" key="6">
    <source>
        <dbReference type="ARBA" id="ARBA00022801"/>
    </source>
</evidence>
<evidence type="ECO:0000256" key="5">
    <source>
        <dbReference type="ARBA" id="ARBA00022786"/>
    </source>
</evidence>
<protein>
    <recommendedName>
        <fullName evidence="8">Ubiquitin carboxyl-terminal hydrolase 47</fullName>
        <ecNumber evidence="3">3.4.19.12</ecNumber>
    </recommendedName>
    <alternativeName>
        <fullName evidence="9">Ubiquitin thioesterase 47</fullName>
    </alternativeName>
    <alternativeName>
        <fullName evidence="10">Ubiquitin-specific-processing protease 47</fullName>
    </alternativeName>
</protein>
<dbReference type="InterPro" id="IPR001394">
    <property type="entry name" value="Peptidase_C19_UCH"/>
</dbReference>
<dbReference type="Pfam" id="PF25985">
    <property type="entry name" value="Ubiquitin_USP47_N"/>
    <property type="match status" value="1"/>
</dbReference>
<dbReference type="GO" id="GO:0005829">
    <property type="term" value="C:cytosol"/>
    <property type="evidence" value="ECO:0007669"/>
    <property type="project" value="TreeGrafter"/>
</dbReference>
<keyword evidence="7" id="KW-0788">Thiol protease</keyword>
<dbReference type="GO" id="GO:0004843">
    <property type="term" value="F:cysteine-type deubiquitinase activity"/>
    <property type="evidence" value="ECO:0007669"/>
    <property type="project" value="UniProtKB-EC"/>
</dbReference>
<feature type="compositionally biased region" description="Polar residues" evidence="11">
    <location>
        <begin position="846"/>
        <end position="863"/>
    </location>
</feature>
<dbReference type="InterPro" id="IPR000626">
    <property type="entry name" value="Ubiquitin-like_dom"/>
</dbReference>
<dbReference type="InterPro" id="IPR045578">
    <property type="entry name" value="USP47_C"/>
</dbReference>
<evidence type="ECO:0000256" key="2">
    <source>
        <dbReference type="ARBA" id="ARBA00009085"/>
    </source>
</evidence>
<dbReference type="Pfam" id="PF19718">
    <property type="entry name" value="USP47_C"/>
    <property type="match status" value="1"/>
</dbReference>
<evidence type="ECO:0000256" key="4">
    <source>
        <dbReference type="ARBA" id="ARBA00022670"/>
    </source>
</evidence>
<dbReference type="EMBL" id="OU900101">
    <property type="protein sequence ID" value="CAG9864755.1"/>
    <property type="molecule type" value="Genomic_DNA"/>
</dbReference>
<evidence type="ECO:0000256" key="9">
    <source>
        <dbReference type="ARBA" id="ARBA00029910"/>
    </source>
</evidence>
<comment type="catalytic activity">
    <reaction evidence="1">
        <text>Thiol-dependent hydrolysis of ester, thioester, amide, peptide and isopeptide bonds formed by the C-terminal Gly of ubiquitin (a 76-residue protein attached to proteins as an intracellular targeting signal).</text>
        <dbReference type="EC" id="3.4.19.12"/>
    </reaction>
</comment>
<feature type="region of interest" description="Disordered" evidence="11">
    <location>
        <begin position="419"/>
        <end position="463"/>
    </location>
</feature>
<keyword evidence="6" id="KW-0378">Hydrolase</keyword>
<dbReference type="EC" id="3.4.19.12" evidence="3"/>
<feature type="region of interest" description="Disordered" evidence="11">
    <location>
        <begin position="841"/>
        <end position="928"/>
    </location>
</feature>
<dbReference type="SUPFAM" id="SSF54001">
    <property type="entry name" value="Cysteine proteinases"/>
    <property type="match status" value="1"/>
</dbReference>
<evidence type="ECO:0000259" key="12">
    <source>
        <dbReference type="PROSITE" id="PS50235"/>
    </source>
</evidence>
<dbReference type="PROSITE" id="PS00972">
    <property type="entry name" value="USP_1"/>
    <property type="match status" value="1"/>
</dbReference>
<dbReference type="CDD" id="cd02659">
    <property type="entry name" value="peptidase_C19C"/>
    <property type="match status" value="1"/>
</dbReference>
<dbReference type="OrthoDB" id="289038at2759"/>
<proteinExistence type="inferred from homology"/>
<evidence type="ECO:0000256" key="8">
    <source>
        <dbReference type="ARBA" id="ARBA00026136"/>
    </source>
</evidence>
<feature type="compositionally biased region" description="Polar residues" evidence="11">
    <location>
        <begin position="432"/>
        <end position="445"/>
    </location>
</feature>
<evidence type="ECO:0000256" key="11">
    <source>
        <dbReference type="SAM" id="MobiDB-lite"/>
    </source>
</evidence>
<dbReference type="Pfam" id="PF14560">
    <property type="entry name" value="Ubiquitin_2"/>
    <property type="match status" value="1"/>
</dbReference>
<dbReference type="GO" id="GO:0006508">
    <property type="term" value="P:proteolysis"/>
    <property type="evidence" value="ECO:0007669"/>
    <property type="project" value="UniProtKB-KW"/>
</dbReference>
<feature type="compositionally biased region" description="Low complexity" evidence="11">
    <location>
        <begin position="864"/>
        <end position="878"/>
    </location>
</feature>